<dbReference type="OrthoDB" id="3210113at2"/>
<proteinExistence type="predicted"/>
<evidence type="ECO:0000313" key="2">
    <source>
        <dbReference type="EMBL" id="REF96911.1"/>
    </source>
</evidence>
<reference evidence="2 3" key="1">
    <citation type="submission" date="2018-08" db="EMBL/GenBank/DDBJ databases">
        <title>Sequencing the genomes of 1000 actinobacteria strains.</title>
        <authorList>
            <person name="Klenk H.-P."/>
        </authorList>
    </citation>
    <scope>NUCLEOTIDE SEQUENCE [LARGE SCALE GENOMIC DNA]</scope>
    <source>
        <strain evidence="2 3">DSM 44099</strain>
    </source>
</reference>
<dbReference type="SUPFAM" id="SSF53474">
    <property type="entry name" value="alpha/beta-Hydrolases"/>
    <property type="match status" value="1"/>
</dbReference>
<evidence type="ECO:0000313" key="3">
    <source>
        <dbReference type="Proteomes" id="UP000256913"/>
    </source>
</evidence>
<protein>
    <recommendedName>
        <fullName evidence="4">Acyl-CoA:diacylglycerol acyltransferase</fullName>
    </recommendedName>
</protein>
<organism evidence="2 3">
    <name type="scientific">Asanoa ferruginea</name>
    <dbReference type="NCBI Taxonomy" id="53367"/>
    <lineage>
        <taxon>Bacteria</taxon>
        <taxon>Bacillati</taxon>
        <taxon>Actinomycetota</taxon>
        <taxon>Actinomycetes</taxon>
        <taxon>Micromonosporales</taxon>
        <taxon>Micromonosporaceae</taxon>
        <taxon>Asanoa</taxon>
    </lineage>
</organism>
<dbReference type="InterPro" id="IPR029058">
    <property type="entry name" value="AB_hydrolase_fold"/>
</dbReference>
<dbReference type="AlphaFoldDB" id="A0A3D9ZI37"/>
<dbReference type="EMBL" id="QUMQ01000001">
    <property type="protein sequence ID" value="REF96911.1"/>
    <property type="molecule type" value="Genomic_DNA"/>
</dbReference>
<name>A0A3D9ZI37_9ACTN</name>
<dbReference type="Proteomes" id="UP000256913">
    <property type="component" value="Unassembled WGS sequence"/>
</dbReference>
<feature type="chain" id="PRO_5017556269" description="Acyl-CoA:diacylglycerol acyltransferase" evidence="1">
    <location>
        <begin position="28"/>
        <end position="247"/>
    </location>
</feature>
<gene>
    <name evidence="2" type="ORF">DFJ67_2905</name>
</gene>
<accession>A0A3D9ZI37</accession>
<dbReference type="Gene3D" id="3.40.50.1820">
    <property type="entry name" value="alpha/beta hydrolase"/>
    <property type="match status" value="1"/>
</dbReference>
<keyword evidence="3" id="KW-1185">Reference proteome</keyword>
<comment type="caution">
    <text evidence="2">The sequence shown here is derived from an EMBL/GenBank/DDBJ whole genome shotgun (WGS) entry which is preliminary data.</text>
</comment>
<evidence type="ECO:0000256" key="1">
    <source>
        <dbReference type="SAM" id="SignalP"/>
    </source>
</evidence>
<keyword evidence="1" id="KW-0732">Signal</keyword>
<feature type="signal peptide" evidence="1">
    <location>
        <begin position="1"/>
        <end position="27"/>
    </location>
</feature>
<sequence length="247" mass="26454">MRRRTLLGSAIAAAAGIGAGVNGLAYAQEAAERVEKRNSVARGRSVDFYTAVPAGHGDGKGLPVCIVLHGTSTRPRDFSRLGFGRALSRAVEKGAAPFVLAGADGGRRGWRPKTGDDPQRMAYEDVPNWCAERGFDIGRIVLWGWSTGGAGALLLAETFRGFARATAAFSPAVAPGDQVFEQVARIQDHPLGLWCGLDDPLLANVRALQKELRYPPVAGRYSDGGHSFDYWQTIIPEAFRFIGSALD</sequence>
<evidence type="ECO:0008006" key="4">
    <source>
        <dbReference type="Google" id="ProtNLM"/>
    </source>
</evidence>